<dbReference type="PROSITE" id="PS50850">
    <property type="entry name" value="MFS"/>
    <property type="match status" value="1"/>
</dbReference>
<name>A0ABT0CTL4_9HYPH</name>
<keyword evidence="4 7" id="KW-0812">Transmembrane</keyword>
<evidence type="ECO:0000256" key="5">
    <source>
        <dbReference type="ARBA" id="ARBA00022989"/>
    </source>
</evidence>
<feature type="domain" description="Major facilitator superfamily (MFS) profile" evidence="8">
    <location>
        <begin position="21"/>
        <end position="433"/>
    </location>
</feature>
<evidence type="ECO:0000259" key="8">
    <source>
        <dbReference type="PROSITE" id="PS50850"/>
    </source>
</evidence>
<feature type="transmembrane region" description="Helical" evidence="7">
    <location>
        <begin position="410"/>
        <end position="428"/>
    </location>
</feature>
<keyword evidence="3" id="KW-1003">Cell membrane</keyword>
<evidence type="ECO:0000256" key="6">
    <source>
        <dbReference type="ARBA" id="ARBA00023136"/>
    </source>
</evidence>
<dbReference type="RefSeq" id="WP_241605622.1">
    <property type="nucleotide sequence ID" value="NZ_JAKVIN010000013.1"/>
</dbReference>
<feature type="transmembrane region" description="Helical" evidence="7">
    <location>
        <begin position="379"/>
        <end position="404"/>
    </location>
</feature>
<reference evidence="9 10" key="1">
    <citation type="submission" date="2022-02" db="EMBL/GenBank/DDBJ databases">
        <title>Shinella B3.7 sp. nov., isolated from Sediment (Zhairuo Island).</title>
        <authorList>
            <person name="Chen G."/>
        </authorList>
    </citation>
    <scope>NUCLEOTIDE SEQUENCE [LARGE SCALE GENOMIC DNA]</scope>
    <source>
        <strain evidence="9 10">B3.7</strain>
        <plasmid evidence="9">unnamed</plasmid>
    </source>
</reference>
<evidence type="ECO:0000256" key="7">
    <source>
        <dbReference type="SAM" id="Phobius"/>
    </source>
</evidence>
<feature type="transmembrane region" description="Helical" evidence="7">
    <location>
        <begin position="338"/>
        <end position="358"/>
    </location>
</feature>
<keyword evidence="5 7" id="KW-1133">Transmembrane helix</keyword>
<geneLocation type="plasmid" evidence="9">
    <name>unnamed</name>
</geneLocation>
<accession>A0ABT0CTL4</accession>
<sequence>MTYSAAAAAPAKGLSKEHRKVAAASFIGTAIEWYDYYLYGTCAALVFPYVFFPSYDPYVGTLVAFATYAVGFVARPIGGVVAGHYGDRVGRKAMLMLSLLIMGVSTVLIGLIPSYDQIGIWAAVILCFLRIAQGFAVGGEWGAAVVMAVEHAPPGKRGLYGSFPQLGVPAGLLMSTVAVAIASGSMDNEAFLSWGWRVPFLLSAALILVGVYIRSSVSESPAFQAVKQNNQQAERPVVDVLRGQWRILLLTIGMKFLQNAVFYLYSVFMLSYIVNSLGFDRQVGLNAVVISSIVGFVTLPLWSWLTDKIGRKPVYLFGCIASTLFIVPFFSMAQSGSIFLLTVAIVIGLNVLHDSLYGPQAVYFSELYGTKVRLSGASIGYQVGAVLSGGLAPLIATALLAAYGGEPTGVIIYVFILGIVSTGCTFLARETYKDKWEGEGSQD</sequence>
<protein>
    <submittedName>
        <fullName evidence="9">MHS family MFS transporter</fullName>
    </submittedName>
</protein>
<dbReference type="PANTHER" id="PTHR43045">
    <property type="entry name" value="SHIKIMATE TRANSPORTER"/>
    <property type="match status" value="1"/>
</dbReference>
<keyword evidence="6 7" id="KW-0472">Membrane</keyword>
<keyword evidence="9" id="KW-0614">Plasmid</keyword>
<dbReference type="InterPro" id="IPR005828">
    <property type="entry name" value="MFS_sugar_transport-like"/>
</dbReference>
<feature type="transmembrane region" description="Helical" evidence="7">
    <location>
        <begin position="283"/>
        <end position="302"/>
    </location>
</feature>
<dbReference type="Pfam" id="PF07690">
    <property type="entry name" value="MFS_1"/>
    <property type="match status" value="1"/>
</dbReference>
<dbReference type="InterPro" id="IPR011701">
    <property type="entry name" value="MFS"/>
</dbReference>
<dbReference type="InterPro" id="IPR036259">
    <property type="entry name" value="MFS_trans_sf"/>
</dbReference>
<dbReference type="EMBL" id="JAKVIN010000013">
    <property type="protein sequence ID" value="MCJ8151954.1"/>
    <property type="molecule type" value="Genomic_DNA"/>
</dbReference>
<evidence type="ECO:0000256" key="2">
    <source>
        <dbReference type="ARBA" id="ARBA00022448"/>
    </source>
</evidence>
<dbReference type="PANTHER" id="PTHR43045:SF1">
    <property type="entry name" value="SHIKIMATE TRANSPORTER"/>
    <property type="match status" value="1"/>
</dbReference>
<dbReference type="CDD" id="cd17369">
    <property type="entry name" value="MFS_ShiA_like"/>
    <property type="match status" value="1"/>
</dbReference>
<gene>
    <name evidence="9" type="ORF">MKI86_22740</name>
</gene>
<keyword evidence="10" id="KW-1185">Reference proteome</keyword>
<feature type="transmembrane region" description="Helical" evidence="7">
    <location>
        <begin position="58"/>
        <end position="81"/>
    </location>
</feature>
<dbReference type="Gene3D" id="1.20.1250.20">
    <property type="entry name" value="MFS general substrate transporter like domains"/>
    <property type="match status" value="2"/>
</dbReference>
<feature type="transmembrane region" description="Helical" evidence="7">
    <location>
        <begin position="159"/>
        <end position="182"/>
    </location>
</feature>
<keyword evidence="2" id="KW-0813">Transport</keyword>
<feature type="transmembrane region" description="Helical" evidence="7">
    <location>
        <begin position="314"/>
        <end position="332"/>
    </location>
</feature>
<feature type="transmembrane region" description="Helical" evidence="7">
    <location>
        <begin position="93"/>
        <end position="112"/>
    </location>
</feature>
<dbReference type="Pfam" id="PF00083">
    <property type="entry name" value="Sugar_tr"/>
    <property type="match status" value="1"/>
</dbReference>
<dbReference type="Proteomes" id="UP001201844">
    <property type="component" value="Unassembled WGS sequence"/>
</dbReference>
<evidence type="ECO:0000313" key="9">
    <source>
        <dbReference type="EMBL" id="MCJ8151954.1"/>
    </source>
</evidence>
<comment type="caution">
    <text evidence="9">The sequence shown here is derived from an EMBL/GenBank/DDBJ whole genome shotgun (WGS) entry which is preliminary data.</text>
</comment>
<evidence type="ECO:0000313" key="10">
    <source>
        <dbReference type="Proteomes" id="UP001201844"/>
    </source>
</evidence>
<feature type="transmembrane region" description="Helical" evidence="7">
    <location>
        <begin position="194"/>
        <end position="213"/>
    </location>
</feature>
<feature type="transmembrane region" description="Helical" evidence="7">
    <location>
        <begin position="118"/>
        <end position="138"/>
    </location>
</feature>
<organism evidence="9 10">
    <name type="scientific">Shinella sedimenti</name>
    <dbReference type="NCBI Taxonomy" id="2919913"/>
    <lineage>
        <taxon>Bacteria</taxon>
        <taxon>Pseudomonadati</taxon>
        <taxon>Pseudomonadota</taxon>
        <taxon>Alphaproteobacteria</taxon>
        <taxon>Hyphomicrobiales</taxon>
        <taxon>Rhizobiaceae</taxon>
        <taxon>Shinella</taxon>
    </lineage>
</organism>
<evidence type="ECO:0000256" key="1">
    <source>
        <dbReference type="ARBA" id="ARBA00004651"/>
    </source>
</evidence>
<proteinExistence type="predicted"/>
<evidence type="ECO:0000256" key="3">
    <source>
        <dbReference type="ARBA" id="ARBA00022475"/>
    </source>
</evidence>
<feature type="transmembrane region" description="Helical" evidence="7">
    <location>
        <begin position="256"/>
        <end position="277"/>
    </location>
</feature>
<evidence type="ECO:0000256" key="4">
    <source>
        <dbReference type="ARBA" id="ARBA00022692"/>
    </source>
</evidence>
<comment type="subcellular location">
    <subcellularLocation>
        <location evidence="1">Cell membrane</location>
        <topology evidence="1">Multi-pass membrane protein</topology>
    </subcellularLocation>
</comment>
<dbReference type="InterPro" id="IPR020846">
    <property type="entry name" value="MFS_dom"/>
</dbReference>
<dbReference type="SUPFAM" id="SSF103473">
    <property type="entry name" value="MFS general substrate transporter"/>
    <property type="match status" value="1"/>
</dbReference>